<gene>
    <name evidence="9" type="ORF">HO133_002220</name>
</gene>
<evidence type="ECO:0000256" key="2">
    <source>
        <dbReference type="ARBA" id="ARBA00023054"/>
    </source>
</evidence>
<feature type="compositionally biased region" description="Gly residues" evidence="5">
    <location>
        <begin position="2156"/>
        <end position="2172"/>
    </location>
</feature>
<feature type="compositionally biased region" description="Polar residues" evidence="5">
    <location>
        <begin position="368"/>
        <end position="386"/>
    </location>
</feature>
<keyword evidence="10" id="KW-1185">Reference proteome</keyword>
<evidence type="ECO:0000259" key="7">
    <source>
        <dbReference type="Pfam" id="PF25481"/>
    </source>
</evidence>
<feature type="region of interest" description="Disordered" evidence="5">
    <location>
        <begin position="1168"/>
        <end position="1187"/>
    </location>
</feature>
<dbReference type="PANTHER" id="PTHR18898">
    <property type="entry name" value="NUCLEOPROTEIN TPR-RELATED"/>
    <property type="match status" value="1"/>
</dbReference>
<dbReference type="Pfam" id="PF07926">
    <property type="entry name" value="TPR_MLP1_2"/>
    <property type="match status" value="1"/>
</dbReference>
<feature type="coiled-coil region" evidence="4">
    <location>
        <begin position="150"/>
        <end position="279"/>
    </location>
</feature>
<feature type="coiled-coil region" evidence="4">
    <location>
        <begin position="1348"/>
        <end position="1479"/>
    </location>
</feature>
<evidence type="ECO:0000259" key="6">
    <source>
        <dbReference type="Pfam" id="PF07926"/>
    </source>
</evidence>
<feature type="region of interest" description="Disordered" evidence="5">
    <location>
        <begin position="1522"/>
        <end position="1549"/>
    </location>
</feature>
<feature type="coiled-coil region" evidence="4">
    <location>
        <begin position="87"/>
        <end position="114"/>
    </location>
</feature>
<dbReference type="RefSeq" id="XP_037150800.1">
    <property type="nucleotide sequence ID" value="XM_037293147.1"/>
</dbReference>
<dbReference type="PANTHER" id="PTHR18898:SF2">
    <property type="entry name" value="NUCLEOPROTEIN TPR"/>
    <property type="match status" value="1"/>
</dbReference>
<feature type="compositionally biased region" description="Low complexity" evidence="5">
    <location>
        <begin position="2100"/>
        <end position="2111"/>
    </location>
</feature>
<evidence type="ECO:0000313" key="9">
    <source>
        <dbReference type="EMBL" id="KAF6221365.1"/>
    </source>
</evidence>
<feature type="region of interest" description="Disordered" evidence="5">
    <location>
        <begin position="1560"/>
        <end position="1579"/>
    </location>
</feature>
<dbReference type="InterPro" id="IPR057577">
    <property type="entry name" value="Nucleoprot-TPR/MLP1_dom"/>
</dbReference>
<evidence type="ECO:0000259" key="8">
    <source>
        <dbReference type="Pfam" id="PF25785"/>
    </source>
</evidence>
<dbReference type="GO" id="GO:0006406">
    <property type="term" value="P:mRNA export from nucleus"/>
    <property type="evidence" value="ECO:0007669"/>
    <property type="project" value="TreeGrafter"/>
</dbReference>
<dbReference type="SUPFAM" id="SSF57997">
    <property type="entry name" value="Tropomyosin"/>
    <property type="match status" value="1"/>
</dbReference>
<protein>
    <recommendedName>
        <fullName evidence="11">Nucleoprotein TPR/MLP1 domain-containing protein</fullName>
    </recommendedName>
</protein>
<sequence length="2172" mass="242901">MAVAQLDVAQLSSFCSLPQQSIDTLLDAPTAGLVRTLLENISVKAHEHNDLASEILKLGVELENAVRGGETKSRVLKSSIDKGLKEATDLRQKLQAEETARASVETELENLRTSTSTITTELSTLRTRITSLESSNRDTLSLLESKTTAHDNLAQELNAQHQKTVELRREVSNLEQSAQSANAASTSARFHEQGLQQEIESLKRNNDWLDKELKTKSGEYTKYRKEKSLRITDLQRQLDDATSTIDAANRTETTLRRRLDELSQKADDSFTRVQQLQEDAAKKDESFRVELDAANRLTELTRNSANTERQRQQDLFAQLDSAKEDASEQLGRLGAELETEHRERVGADAKIAELEVQVEQLQADLSTLQSQASKQNASHQGTNGHAPSTPLRGDSAPMVPSSPSRFKGGLSITQMYSSYNDLKSELEAEKRRSEKLTSTLDDMVQDLETEQPEIEELRADHIRLESEVAEMSSLVEIIGKERDQALRGAKKWEGHLEAKVKEGEVLRQQLRDLSSQVKVFLMEVHLRDQGLDDLGADGRARLERLAQGQADGEAMEGTTATDRLISENLVTFRNVSELQEQNANLLRITREIGERMEHEEAVQKQSERTRDWDDLQQKYERCKDEIKSLMTQSSSYIRERDMFRRMLSHRGQLPPGTDVTSLFGESVNGAATPKTPTPAVVINSIEDSPTTRDLADYAKLYKDIQAHFDAYRHEAATDRSTLKEQVDGLSKVNSELRSEVVRNSSQVTLAHERYEMLQGNYVMLKNENTELQKRSQALSDTAAKQDMRVQQVAEELVEAKGLADSMRNETANLKAEKEFWKTIEKRITVDNENLLNERGRLNALNANLQTLLNEREHSDTEARRRLQTQADNLERELQATKNKLSDEVEENKRSAQRREYDHEQSQKRIDDLVSSLGNTREELVAAKTIRDHLSTRVDELTIELRSAEERVNALRPAPSGRPNTNDGENLQHQSLDGEDSNLTKEQGLRVQVSELKRDLDLARSELENVKGQVEQYKAISQASEEELLSLNETQDLYRQETDKLIEKKDSKLRELEQRIEDTSSELASTNSELSSLRNAQAENGRRLEEHKKGFEAELAQLKDQDDRHAAAAQFFQEDLKVQADIAQQAQQNYENELVKHADAAKALQKVRSDHNELKLEIKALKTDAESARKSLNQSEDSWAESRQGYERELAELKTGRENLTAQNNHLHQQIETYSAQIASLKKHPSNSDERPSEDIPASGLENLQEVIKYLRREKEIVDVQLELSAQEGKRLKQQLDYAQSQLDDTRLRLSQQRRLEADNERSNLDHHKLVDTINELNTFRESSVTLRAETRQAQSALAVRAKEVEELKAQIEPLQAEILELKNERETQDGEMKLLKENSDRWQQRAQNVLQKYDRVDPAELEALKEQLKSLEAERDELVSAKRGLQDQVDNASGQITQVQEQSNEKIETMRAKLAEQYKARSRQLSDKIKEKDTALQTAMTEKASFEHRLTALSGLQVELETTRAQRDAAVEKATAQKAIADSSARDGSEEGQVEEEVASKPDLQDLQEKLTAAEMRANEATSESADNRSQLDVSRSRITELELQIKQMQEGIDASTTELAQLRIQQQQAVPANSEVEAHMSSLRADLAQAQQDAQDLRTNASINAAVSTAPTESGSKSVTEQVAEHVEAVRVELESRHDERVRQNEETLERRTNIMKAQLSKKLTDGKGQLRQSLTAEHEQALQSIKSEHEQEMSRLQARHKDEIEELRRGADSKFSKLRDEWGMNHQAKHTINDDPNVKDEDHTPRGPWQPSEDEARALIQSNEIVRSIVKKNIGIHVNKAKEEVSTQLNQDHEKAMTERITEVQNKANTAKEHAVLMEGKKSAVQINMANNKARMLQYRVDIVKKAAQDTPLKPVEEVWLVAKDAKPPPVTPQQPQQSQQNTNKAQKAPVTSNFGQPTPIVQNPAQQGQTDAQGHLSGVSTFGRPTPSGAAVSGRQSPARQGLTNAQEQLSGVSTFGRPTPAVGGPPPAAQSGRQSPAERPSHAQPQPSNDQRRPQPAMVISPQPGSIPPQRPAQGATTHHPNPGTGPGALKGLQQSGLPVARGGSMRGNPISRGRGSAVSRGGPQTLDTSRSQGQQGGRGSPTSAGLNAGARQFIPGNKRPRDDGQEGGDGGNGKRIRGDGGPA</sequence>
<dbReference type="Proteomes" id="UP000593566">
    <property type="component" value="Unassembled WGS sequence"/>
</dbReference>
<name>A0A8H6CDF8_9LECA</name>
<feature type="coiled-coil region" evidence="4">
    <location>
        <begin position="416"/>
        <end position="474"/>
    </location>
</feature>
<feature type="compositionally biased region" description="Polar residues" evidence="5">
    <location>
        <begin position="1064"/>
        <end position="1081"/>
    </location>
</feature>
<feature type="coiled-coil region" evidence="4">
    <location>
        <begin position="1725"/>
        <end position="1752"/>
    </location>
</feature>
<feature type="domain" description="Nucleoprotein TPR/MPL1" evidence="7">
    <location>
        <begin position="184"/>
        <end position="262"/>
    </location>
</feature>
<dbReference type="InterPro" id="IPR057974">
    <property type="entry name" value="NUA/TPR/MLP1-2-like_dom"/>
</dbReference>
<comment type="caution">
    <text evidence="9">The sequence shown here is derived from an EMBL/GenBank/DDBJ whole genome shotgun (WGS) entry which is preliminary data.</text>
</comment>
<comment type="subcellular location">
    <subcellularLocation>
        <location evidence="1">Nucleus</location>
    </subcellularLocation>
</comment>
<evidence type="ECO:0000256" key="3">
    <source>
        <dbReference type="ARBA" id="ARBA00023242"/>
    </source>
</evidence>
<dbReference type="GO" id="GO:0017056">
    <property type="term" value="F:structural constituent of nuclear pore"/>
    <property type="evidence" value="ECO:0007669"/>
    <property type="project" value="TreeGrafter"/>
</dbReference>
<dbReference type="Pfam" id="PF25785">
    <property type="entry name" value="TPR"/>
    <property type="match status" value="1"/>
</dbReference>
<evidence type="ECO:0000256" key="4">
    <source>
        <dbReference type="SAM" id="Coils"/>
    </source>
</evidence>
<organism evidence="9 10">
    <name type="scientific">Letharia lupina</name>
    <dbReference type="NCBI Taxonomy" id="560253"/>
    <lineage>
        <taxon>Eukaryota</taxon>
        <taxon>Fungi</taxon>
        <taxon>Dikarya</taxon>
        <taxon>Ascomycota</taxon>
        <taxon>Pezizomycotina</taxon>
        <taxon>Lecanoromycetes</taxon>
        <taxon>OSLEUM clade</taxon>
        <taxon>Lecanoromycetidae</taxon>
        <taxon>Lecanorales</taxon>
        <taxon>Lecanorineae</taxon>
        <taxon>Parmeliaceae</taxon>
        <taxon>Letharia</taxon>
    </lineage>
</organism>
<feature type="compositionally biased region" description="Polar residues" evidence="5">
    <location>
        <begin position="961"/>
        <end position="974"/>
    </location>
</feature>
<dbReference type="GeneID" id="59330634"/>
<dbReference type="EMBL" id="JACCJB010000014">
    <property type="protein sequence ID" value="KAF6221365.1"/>
    <property type="molecule type" value="Genomic_DNA"/>
</dbReference>
<feature type="compositionally biased region" description="Polar residues" evidence="5">
    <location>
        <begin position="1928"/>
        <end position="1959"/>
    </location>
</feature>
<evidence type="ECO:0008006" key="11">
    <source>
        <dbReference type="Google" id="ProtNLM"/>
    </source>
</evidence>
<keyword evidence="3" id="KW-0539">Nucleus</keyword>
<reference evidence="9 10" key="1">
    <citation type="journal article" date="2020" name="Genomics">
        <title>Complete, high-quality genomes from long-read metagenomic sequencing of two wolf lichen thalli reveals enigmatic genome architecture.</title>
        <authorList>
            <person name="McKenzie S.K."/>
            <person name="Walston R.F."/>
            <person name="Allen J.L."/>
        </authorList>
    </citation>
    <scope>NUCLEOTIDE SEQUENCE [LARGE SCALE GENOMIC DNA]</scope>
    <source>
        <strain evidence="9">WasteWater1</strain>
    </source>
</reference>
<dbReference type="GO" id="GO:0006606">
    <property type="term" value="P:protein import into nucleus"/>
    <property type="evidence" value="ECO:0007669"/>
    <property type="project" value="InterPro"/>
</dbReference>
<feature type="compositionally biased region" description="Polar residues" evidence="5">
    <location>
        <begin position="1564"/>
        <end position="1578"/>
    </location>
</feature>
<evidence type="ECO:0000313" key="10">
    <source>
        <dbReference type="Proteomes" id="UP000593566"/>
    </source>
</evidence>
<accession>A0A8H6CDF8</accession>
<feature type="domain" description="Nucleoprotein TPR/MLP1-2" evidence="6">
    <location>
        <begin position="1091"/>
        <end position="1216"/>
    </location>
</feature>
<feature type="region of interest" description="Disordered" evidence="5">
    <location>
        <begin position="368"/>
        <end position="408"/>
    </location>
</feature>
<dbReference type="GO" id="GO:0005643">
    <property type="term" value="C:nuclear pore"/>
    <property type="evidence" value="ECO:0007669"/>
    <property type="project" value="TreeGrafter"/>
</dbReference>
<feature type="compositionally biased region" description="Basic and acidic residues" evidence="5">
    <location>
        <begin position="1777"/>
        <end position="1791"/>
    </location>
</feature>
<feature type="domain" description="NUA/TPR/MLP1-2-like" evidence="8">
    <location>
        <begin position="489"/>
        <end position="601"/>
    </location>
</feature>
<feature type="region of interest" description="Disordered" evidence="5">
    <location>
        <begin position="879"/>
        <end position="910"/>
    </location>
</feature>
<proteinExistence type="predicted"/>
<feature type="region of interest" description="Disordered" evidence="5">
    <location>
        <begin position="951"/>
        <end position="985"/>
    </location>
</feature>
<feature type="region of interest" description="Disordered" evidence="5">
    <location>
        <begin position="1771"/>
        <end position="1800"/>
    </location>
</feature>
<evidence type="ECO:0000256" key="5">
    <source>
        <dbReference type="SAM" id="MobiDB-lite"/>
    </source>
</evidence>
<feature type="region of interest" description="Disordered" evidence="5">
    <location>
        <begin position="1062"/>
        <end position="1085"/>
    </location>
</feature>
<keyword evidence="2 4" id="KW-0175">Coiled coil</keyword>
<dbReference type="Pfam" id="PF25481">
    <property type="entry name" value="Nucleoprot-TPR"/>
    <property type="match status" value="1"/>
</dbReference>
<feature type="region of interest" description="Disordered" evidence="5">
    <location>
        <begin position="1912"/>
        <end position="2172"/>
    </location>
</feature>
<dbReference type="InterPro" id="IPR012929">
    <property type="entry name" value="Nucleoprot-TPR/MLP1-2_dom"/>
</dbReference>
<feature type="compositionally biased region" description="Polar residues" evidence="5">
    <location>
        <begin position="1981"/>
        <end position="2001"/>
    </location>
</feature>
<evidence type="ECO:0000256" key="1">
    <source>
        <dbReference type="ARBA" id="ARBA00004123"/>
    </source>
</evidence>